<evidence type="ECO:0000256" key="1">
    <source>
        <dbReference type="ARBA" id="ARBA00022670"/>
    </source>
</evidence>
<protein>
    <recommendedName>
        <fullName evidence="6">JAB domain-containing protein</fullName>
    </recommendedName>
</protein>
<keyword evidence="5" id="KW-0482">Metalloprotease</keyword>
<evidence type="ECO:0000313" key="7">
    <source>
        <dbReference type="EMBL" id="OQM75372.1"/>
    </source>
</evidence>
<dbReference type="Pfam" id="PF14464">
    <property type="entry name" value="Prok-JAB"/>
    <property type="match status" value="1"/>
</dbReference>
<dbReference type="Proteomes" id="UP000191905">
    <property type="component" value="Unassembled WGS sequence"/>
</dbReference>
<evidence type="ECO:0000313" key="8">
    <source>
        <dbReference type="Proteomes" id="UP000191905"/>
    </source>
</evidence>
<evidence type="ECO:0000256" key="5">
    <source>
        <dbReference type="ARBA" id="ARBA00023049"/>
    </source>
</evidence>
<keyword evidence="1" id="KW-0645">Protease</keyword>
<dbReference type="GO" id="GO:0046872">
    <property type="term" value="F:metal ion binding"/>
    <property type="evidence" value="ECO:0007669"/>
    <property type="project" value="UniProtKB-KW"/>
</dbReference>
<feature type="domain" description="JAB" evidence="6">
    <location>
        <begin position="619"/>
        <end position="732"/>
    </location>
</feature>
<dbReference type="InterPro" id="IPR032865">
    <property type="entry name" value="Prok-E2_A"/>
</dbReference>
<dbReference type="RefSeq" id="WP_080919779.1">
    <property type="nucleotide sequence ID" value="NZ_MDET01000016.1"/>
</dbReference>
<dbReference type="Gene3D" id="3.40.140.10">
    <property type="entry name" value="Cytidine Deaminase, domain 2"/>
    <property type="match status" value="1"/>
</dbReference>
<evidence type="ECO:0000256" key="4">
    <source>
        <dbReference type="ARBA" id="ARBA00022833"/>
    </source>
</evidence>
<keyword evidence="2" id="KW-0479">Metal-binding</keyword>
<dbReference type="OrthoDB" id="7516877at2"/>
<keyword evidence="8" id="KW-1185">Reference proteome</keyword>
<reference evidence="7 8" key="1">
    <citation type="journal article" date="2016" name="Int. J. Syst. Evol. Microbiol.">
        <title>Pseudaminobacter manganicus sp. nov., isolated from sludge of a manganese mine.</title>
        <authorList>
            <person name="Li J."/>
            <person name="Huang J."/>
            <person name="Liao S."/>
            <person name="Wang G."/>
        </authorList>
    </citation>
    <scope>NUCLEOTIDE SEQUENCE [LARGE SCALE GENOMIC DNA]</scope>
    <source>
        <strain evidence="7 8">JH-7</strain>
    </source>
</reference>
<keyword evidence="3" id="KW-0378">Hydrolase</keyword>
<organism evidence="7 8">
    <name type="scientific">Manganibacter manganicus</name>
    <dbReference type="NCBI Taxonomy" id="1873176"/>
    <lineage>
        <taxon>Bacteria</taxon>
        <taxon>Pseudomonadati</taxon>
        <taxon>Pseudomonadota</taxon>
        <taxon>Alphaproteobacteria</taxon>
        <taxon>Hyphomicrobiales</taxon>
        <taxon>Phyllobacteriaceae</taxon>
        <taxon>Manganibacter</taxon>
    </lineage>
</organism>
<dbReference type="Pfam" id="PF14457">
    <property type="entry name" value="Prok-E2_A"/>
    <property type="match status" value="1"/>
</dbReference>
<dbReference type="GO" id="GO:0006508">
    <property type="term" value="P:proteolysis"/>
    <property type="evidence" value="ECO:0007669"/>
    <property type="project" value="UniProtKB-KW"/>
</dbReference>
<dbReference type="InterPro" id="IPR028090">
    <property type="entry name" value="JAB_dom_prok"/>
</dbReference>
<dbReference type="STRING" id="1873176.BFN67_18200"/>
<proteinExistence type="predicted"/>
<comment type="caution">
    <text evidence="7">The sequence shown here is derived from an EMBL/GenBank/DDBJ whole genome shotgun (WGS) entry which is preliminary data.</text>
</comment>
<gene>
    <name evidence="7" type="ORF">BFN67_18200</name>
</gene>
<evidence type="ECO:0000259" key="6">
    <source>
        <dbReference type="Pfam" id="PF14464"/>
    </source>
</evidence>
<evidence type="ECO:0000256" key="2">
    <source>
        <dbReference type="ARBA" id="ARBA00022723"/>
    </source>
</evidence>
<dbReference type="GO" id="GO:0008237">
    <property type="term" value="F:metallopeptidase activity"/>
    <property type="evidence" value="ECO:0007669"/>
    <property type="project" value="UniProtKB-KW"/>
</dbReference>
<dbReference type="AlphaFoldDB" id="A0A1V8RQ94"/>
<keyword evidence="4" id="KW-0862">Zinc</keyword>
<dbReference type="EMBL" id="MDET01000016">
    <property type="protein sequence ID" value="OQM75372.1"/>
    <property type="molecule type" value="Genomic_DNA"/>
</dbReference>
<dbReference type="Gene3D" id="3.40.50.720">
    <property type="entry name" value="NAD(P)-binding Rossmann-like Domain"/>
    <property type="match status" value="1"/>
</dbReference>
<evidence type="ECO:0000256" key="3">
    <source>
        <dbReference type="ARBA" id="ARBA00022801"/>
    </source>
</evidence>
<accession>A0A1V8RQ94</accession>
<name>A0A1V8RQ94_9HYPH</name>
<sequence length="751" mass="81151">MSSSELERHARTFVRVAERHALCSGIEILSVDDQRAVIAVTIRVEMPLADAARGISDSGVKVLEEVRVSLWSNFPWSSPTFTLREDFPRGFPHLSSRSGKGRPIPCLVAGAPDEYFGQWGLVEAGVVQILSQLGAWLAKAATRSLMEPSQGWEPVLRYDLDDVLIADPRQLRNRLTNKAGHLLLRSRHIQYSVEQRREAMILVTDEIAPASGKLAAFPYSSEKSGGGRTGETVTALFWPAIGTISSEILSEDIETLDDLAARARDIGLGTTFNSFLARMEDHWREWSADIVIPVGVVLCFRRPYNLIGRDSSIELLPYVFEIAPIKGRRSLVDGPDGKRVRAAKEVDRLSPELLRSISGAPDSKSFAMIGCGSVGSKTALHLARAGARITALSDNRCLMPHNMARHALVRGPLQWPKASELAEELSPLGQRPGVYLGDVSLELGLPEARAKIAPPGTATLVNTTASLIVREALSFVSKDALPSRMAEMALFGRGSGGFVLLEGAARNPSLADLEVIMSAEANPRERTLLFDPKFGLTEVQIGDGCGSLTMPSTDMRLSAMTALAAEQLVDLASAGAGEGAIAIGTHDGAGTTSWRRIVVPEMLEMPVEGGAWRLRIARPVVDRMREDIARHPGVETGGLMLGSCSARTMLITVVDLLDPPSDSSRSASLFVLGKDGLKSAIAKRYEESGKRLIDVGTWHSHLAEIGPSAIDRRTAKDLAEERPPPAVLLIVTPSSFHALMHGLLPVFRTPG</sequence>